<dbReference type="EMBL" id="CP022198">
    <property type="protein sequence ID" value="AXA66770.1"/>
    <property type="molecule type" value="Genomic_DNA"/>
</dbReference>
<feature type="region of interest" description="Disordered" evidence="1">
    <location>
        <begin position="43"/>
        <end position="70"/>
    </location>
</feature>
<accession>A0A2Z5ABW5</accession>
<gene>
    <name evidence="2" type="ORF">CE139_13385</name>
</gene>
<evidence type="ECO:0000256" key="1">
    <source>
        <dbReference type="SAM" id="MobiDB-lite"/>
    </source>
</evidence>
<proteinExistence type="predicted"/>
<evidence type="ECO:0000313" key="2">
    <source>
        <dbReference type="EMBL" id="AXA66770.1"/>
    </source>
</evidence>
<reference evidence="2 3" key="1">
    <citation type="submission" date="2017-06" db="EMBL/GenBank/DDBJ databases">
        <title>Evolution towards high GC content and high-temperature stress adaptation in endophytic Pseudomonas oryzihabitans impacted its plant-growth promoting traits.</title>
        <authorList>
            <person name="Nascimento F.X."/>
        </authorList>
    </citation>
    <scope>NUCLEOTIDE SEQUENCE [LARGE SCALE GENOMIC DNA]</scope>
    <source>
        <strain evidence="2 3">MS8</strain>
    </source>
</reference>
<evidence type="ECO:0000313" key="3">
    <source>
        <dbReference type="Proteomes" id="UP000250579"/>
    </source>
</evidence>
<dbReference type="AlphaFoldDB" id="A0A2Z5ABW5"/>
<name>A0A2Z5ABW5_9PSED</name>
<dbReference type="Proteomes" id="UP000250579">
    <property type="component" value="Chromosome"/>
</dbReference>
<feature type="compositionally biased region" description="Polar residues" evidence="1">
    <location>
        <begin position="60"/>
        <end position="70"/>
    </location>
</feature>
<protein>
    <submittedName>
        <fullName evidence="2">Uncharacterized protein</fullName>
    </submittedName>
</protein>
<dbReference type="RefSeq" id="WP_208691004.1">
    <property type="nucleotide sequence ID" value="NZ_CP022198.1"/>
</dbReference>
<sequence>MTMGEGEYELHTIFLSHLNLKTVMDHARVDPAFMAQLIKRLEERGENRTGEENSLLEWARSTSRSQRVDR</sequence>
<organism evidence="2 3">
    <name type="scientific">Pseudomonas oryzihabitans</name>
    <dbReference type="NCBI Taxonomy" id="47885"/>
    <lineage>
        <taxon>Bacteria</taxon>
        <taxon>Pseudomonadati</taxon>
        <taxon>Pseudomonadota</taxon>
        <taxon>Gammaproteobacteria</taxon>
        <taxon>Pseudomonadales</taxon>
        <taxon>Pseudomonadaceae</taxon>
        <taxon>Pseudomonas</taxon>
    </lineage>
</organism>